<evidence type="ECO:0000313" key="9">
    <source>
        <dbReference type="Proteomes" id="UP000649573"/>
    </source>
</evidence>
<keyword evidence="9" id="KW-1185">Reference proteome</keyword>
<feature type="domain" description="Enoyl reductase (ER)" evidence="7">
    <location>
        <begin position="11"/>
        <end position="359"/>
    </location>
</feature>
<name>A0ABQ2VJG2_9PSEU</name>
<evidence type="ECO:0000256" key="6">
    <source>
        <dbReference type="RuleBase" id="RU361277"/>
    </source>
</evidence>
<dbReference type="PANTHER" id="PTHR43350">
    <property type="entry name" value="NAD-DEPENDENT ALCOHOL DEHYDROGENASE"/>
    <property type="match status" value="1"/>
</dbReference>
<dbReference type="Gene3D" id="3.90.180.10">
    <property type="entry name" value="Medium-chain alcohol dehydrogenases, catalytic domain"/>
    <property type="match status" value="1"/>
</dbReference>
<dbReference type="InterPro" id="IPR011032">
    <property type="entry name" value="GroES-like_sf"/>
</dbReference>
<evidence type="ECO:0000256" key="1">
    <source>
        <dbReference type="ARBA" id="ARBA00001947"/>
    </source>
</evidence>
<dbReference type="SUPFAM" id="SSF51735">
    <property type="entry name" value="NAD(P)-binding Rossmann-fold domains"/>
    <property type="match status" value="1"/>
</dbReference>
<dbReference type="InterPro" id="IPR036291">
    <property type="entry name" value="NAD(P)-bd_dom_sf"/>
</dbReference>
<comment type="cofactor">
    <cofactor evidence="1 6">
        <name>Zn(2+)</name>
        <dbReference type="ChEBI" id="CHEBI:29105"/>
    </cofactor>
</comment>
<evidence type="ECO:0000256" key="5">
    <source>
        <dbReference type="ARBA" id="ARBA00023002"/>
    </source>
</evidence>
<proteinExistence type="inferred from homology"/>
<keyword evidence="4 6" id="KW-0862">Zinc</keyword>
<dbReference type="SUPFAM" id="SSF50129">
    <property type="entry name" value="GroES-like"/>
    <property type="match status" value="1"/>
</dbReference>
<comment type="caution">
    <text evidence="8">The sequence shown here is derived from an EMBL/GenBank/DDBJ whole genome shotgun (WGS) entry which is preliminary data.</text>
</comment>
<keyword evidence="5" id="KW-0560">Oxidoreductase</keyword>
<organism evidence="8 9">
    <name type="scientific">Lentzea flava</name>
    <dbReference type="NCBI Taxonomy" id="103732"/>
    <lineage>
        <taxon>Bacteria</taxon>
        <taxon>Bacillati</taxon>
        <taxon>Actinomycetota</taxon>
        <taxon>Actinomycetes</taxon>
        <taxon>Pseudonocardiales</taxon>
        <taxon>Pseudonocardiaceae</taxon>
        <taxon>Lentzea</taxon>
    </lineage>
</organism>
<dbReference type="RefSeq" id="WP_189259960.1">
    <property type="nucleotide sequence ID" value="NZ_BMRE01000102.1"/>
</dbReference>
<protein>
    <submittedName>
        <fullName evidence="8">Alcohol dehydrogenase</fullName>
    </submittedName>
</protein>
<dbReference type="InterPro" id="IPR013154">
    <property type="entry name" value="ADH-like_N"/>
</dbReference>
<accession>A0ABQ2VJG2</accession>
<gene>
    <name evidence="8" type="ORF">GCM10010178_90490</name>
</gene>
<evidence type="ECO:0000259" key="7">
    <source>
        <dbReference type="SMART" id="SM00829"/>
    </source>
</evidence>
<evidence type="ECO:0000256" key="2">
    <source>
        <dbReference type="ARBA" id="ARBA00008072"/>
    </source>
</evidence>
<dbReference type="EMBL" id="BMRE01000102">
    <property type="protein sequence ID" value="GGU86367.1"/>
    <property type="molecule type" value="Genomic_DNA"/>
</dbReference>
<dbReference type="InterPro" id="IPR020843">
    <property type="entry name" value="ER"/>
</dbReference>
<dbReference type="Pfam" id="PF08240">
    <property type="entry name" value="ADH_N"/>
    <property type="match status" value="1"/>
</dbReference>
<dbReference type="PROSITE" id="PS00059">
    <property type="entry name" value="ADH_ZINC"/>
    <property type="match status" value="1"/>
</dbReference>
<dbReference type="InterPro" id="IPR013149">
    <property type="entry name" value="ADH-like_C"/>
</dbReference>
<evidence type="ECO:0000256" key="4">
    <source>
        <dbReference type="ARBA" id="ARBA00022833"/>
    </source>
</evidence>
<dbReference type="Gene3D" id="3.40.50.720">
    <property type="entry name" value="NAD(P)-binding Rossmann-like Domain"/>
    <property type="match status" value="1"/>
</dbReference>
<dbReference type="InterPro" id="IPR002328">
    <property type="entry name" value="ADH_Zn_CS"/>
</dbReference>
<dbReference type="Proteomes" id="UP000649573">
    <property type="component" value="Unassembled WGS sequence"/>
</dbReference>
<dbReference type="Pfam" id="PF00107">
    <property type="entry name" value="ADH_zinc_N"/>
    <property type="match status" value="1"/>
</dbReference>
<evidence type="ECO:0000256" key="3">
    <source>
        <dbReference type="ARBA" id="ARBA00022723"/>
    </source>
</evidence>
<dbReference type="CDD" id="cd08278">
    <property type="entry name" value="benzyl_alcohol_DH"/>
    <property type="match status" value="1"/>
</dbReference>
<dbReference type="SMART" id="SM00829">
    <property type="entry name" value="PKS_ER"/>
    <property type="match status" value="1"/>
</dbReference>
<sequence length="364" mass="37611">MYAAVLRSAEGPYELEEIVLEDPAPDQVLVQLAGTGLCHTDTLLRAPGFTKLPVIGGHEGAGVVQEVGAAVRGIAVGDHVVLSFGSCGACHSCLGARPAYCQEFQARNMSCREPDGSTPARALNGDAVGARWFQQSSFATHALATARNVVVVDRTLPIDMLGPLGCAVQTGAGSVFSVLRVQPGTALLVCGAGAVGLSAVMAARVAGAGVVIAVDQHESRLKLARELGATHVVHDTGPGLTEQVNAITGEGVEYALDTTGVPEVITAAIGAVRPPGIVGLVGMQRGDLAVGPLDLGLGRTLVGIVEGDSVPQQLIPRLCSLWRRGEFPFDRMIRQYPLSEINEAERACLAGEVVKPIVLPGSLG</sequence>
<comment type="similarity">
    <text evidence="2 6">Belongs to the zinc-containing alcohol dehydrogenase family.</text>
</comment>
<reference evidence="9" key="1">
    <citation type="journal article" date="2019" name="Int. J. Syst. Evol. Microbiol.">
        <title>The Global Catalogue of Microorganisms (GCM) 10K type strain sequencing project: providing services to taxonomists for standard genome sequencing and annotation.</title>
        <authorList>
            <consortium name="The Broad Institute Genomics Platform"/>
            <consortium name="The Broad Institute Genome Sequencing Center for Infectious Disease"/>
            <person name="Wu L."/>
            <person name="Ma J."/>
        </authorList>
    </citation>
    <scope>NUCLEOTIDE SEQUENCE [LARGE SCALE GENOMIC DNA]</scope>
    <source>
        <strain evidence="9">JCM 3296</strain>
    </source>
</reference>
<dbReference type="PANTHER" id="PTHR43350:SF21">
    <property type="entry name" value="S-NITROSOMYCOTHIOL REDUCTASE MSCR"/>
    <property type="match status" value="1"/>
</dbReference>
<keyword evidence="3 6" id="KW-0479">Metal-binding</keyword>
<evidence type="ECO:0000313" key="8">
    <source>
        <dbReference type="EMBL" id="GGU86367.1"/>
    </source>
</evidence>